<dbReference type="EMBL" id="GECZ01022212">
    <property type="protein sequence ID" value="JAS47557.1"/>
    <property type="molecule type" value="Transcribed_RNA"/>
</dbReference>
<dbReference type="AlphaFoldDB" id="A0A1B6FBG7"/>
<feature type="non-terminal residue" evidence="1">
    <location>
        <position position="1"/>
    </location>
</feature>
<name>A0A1B6FBG7_9HEMI</name>
<gene>
    <name evidence="1" type="ORF">g.49400</name>
</gene>
<sequence length="142" mass="16590">VNHVLLYLVYGYLGYPDYTDGQHTVVTAPSRPRPTITFHQGQNPLSEVVFVHLQIRALMRDVKDPVKLAGRLEEEATRVLMHARAYLLEIQIPESQLREDYMLSSTDINKYMDLWAKSIEELNRLEAMFRIREEVNNNTCNR</sequence>
<reference evidence="1" key="1">
    <citation type="submission" date="2015-11" db="EMBL/GenBank/DDBJ databases">
        <title>De novo transcriptome assembly of four potential Pierce s Disease insect vectors from Arizona vineyards.</title>
        <authorList>
            <person name="Tassone E.E."/>
        </authorList>
    </citation>
    <scope>NUCLEOTIDE SEQUENCE</scope>
</reference>
<proteinExistence type="predicted"/>
<accession>A0A1B6FBG7</accession>
<protein>
    <submittedName>
        <fullName evidence="1">Uncharacterized protein</fullName>
    </submittedName>
</protein>
<evidence type="ECO:0000313" key="1">
    <source>
        <dbReference type="EMBL" id="JAS47557.1"/>
    </source>
</evidence>
<organism evidence="1">
    <name type="scientific">Cuerna arida</name>
    <dbReference type="NCBI Taxonomy" id="1464854"/>
    <lineage>
        <taxon>Eukaryota</taxon>
        <taxon>Metazoa</taxon>
        <taxon>Ecdysozoa</taxon>
        <taxon>Arthropoda</taxon>
        <taxon>Hexapoda</taxon>
        <taxon>Insecta</taxon>
        <taxon>Pterygota</taxon>
        <taxon>Neoptera</taxon>
        <taxon>Paraneoptera</taxon>
        <taxon>Hemiptera</taxon>
        <taxon>Auchenorrhyncha</taxon>
        <taxon>Membracoidea</taxon>
        <taxon>Cicadellidae</taxon>
        <taxon>Cicadellinae</taxon>
        <taxon>Proconiini</taxon>
        <taxon>Cuerna</taxon>
    </lineage>
</organism>